<reference evidence="3 5" key="1">
    <citation type="journal article" date="2016" name="Genome Announc.">
        <title>Complete Genome Sequence of the Amino Acid-Fermenting Clostridium propionicum X2 (DSM 1682).</title>
        <authorList>
            <person name="Poehlein A."/>
            <person name="Schlien K."/>
            <person name="Chowdhury N.P."/>
            <person name="Gottschalk G."/>
            <person name="Buckel W."/>
            <person name="Daniel R."/>
        </authorList>
    </citation>
    <scope>NUCLEOTIDE SEQUENCE [LARGE SCALE GENOMIC DNA]</scope>
    <source>
        <strain evidence="3 5">X2</strain>
    </source>
</reference>
<sequence length="677" mass="75638">MDDQRKEEQEYESIAVDKDVNQVENNVDEQGKTVENMGTDGGFSEEFAENVSNSVETPEDSVNNSVDTDREVVQNFVEKGADKDDTVEETVDNVDNTALDVENQANFRKKDNGVWWKVILGVLAFVGVIGYCWFATGGGLWKTADLAIAYLKDNGLYVYDLKNDPYMVNDSVTKGGVSNYYYSAWGANVSEDNGDIYYMAGVNADSIGDLYYKDIENKNAKPILIGEKVYHFIRSADGNECAYLVKNGDKMDLYVFANGQSQKIDDDILLQNGAYELSDDGSYLLYKKNIGEKIALFSRIIGEKESVKLADSSVLSFISKKTNIAYYLGQKEDSYQLFQFSPGKQPQLIAEQVTYAELMPNNQDVLYCAMRTEDASFSQLIEDDITDLSSYDEKRQAQIKEIREKMNGKEGMDPIFQDCYLLNAGGNKIKLGETVISAVSLQGKGSYVGGFYMQAPEPVKLSKVTSFDEAMYTYYAALMYGQREVFIADKTGKNYLLQDKKAVPNTIQVSPDGKTAAYFVQDENTGGNVLMVEALDGKSAPVQVQKSVEQMTFLGDSNTLVYYYNYNGGMGSLGMYKDGTPQDIEKNAVGVYFPEDKGEVYYMANTDTKTGNSALMKFDGKGKTEIDRDVFVFQYKENGKFAYLKNYDITTGIGDLYYYNGKTSRMVDSGVTAIYIY</sequence>
<evidence type="ECO:0000313" key="5">
    <source>
        <dbReference type="Proteomes" id="UP000068026"/>
    </source>
</evidence>
<accession>A0A0X8V8C6</accession>
<name>A0A0X8V8C6_ANAPI</name>
<keyword evidence="2" id="KW-0812">Transmembrane</keyword>
<dbReference type="EMBL" id="FQUA01000001">
    <property type="protein sequence ID" value="SHE27123.1"/>
    <property type="molecule type" value="Genomic_DNA"/>
</dbReference>
<feature type="region of interest" description="Disordered" evidence="1">
    <location>
        <begin position="25"/>
        <end position="45"/>
    </location>
</feature>
<proteinExistence type="predicted"/>
<reference evidence="5" key="2">
    <citation type="submission" date="2016-01" db="EMBL/GenBank/DDBJ databases">
        <authorList>
            <person name="Poehlein A."/>
            <person name="Schlien K."/>
            <person name="Gottschalk G."/>
            <person name="Buckel W."/>
            <person name="Daniel R."/>
        </authorList>
    </citation>
    <scope>NUCLEOTIDE SEQUENCE [LARGE SCALE GENOMIC DNA]</scope>
    <source>
        <strain evidence="5">X2</strain>
    </source>
</reference>
<dbReference type="KEGG" id="cpro:CPRO_03300"/>
<gene>
    <name evidence="3" type="ORF">CPRO_03300</name>
    <name evidence="4" type="ORF">SAMN02745151_00022</name>
</gene>
<dbReference type="SUPFAM" id="SSF82171">
    <property type="entry name" value="DPP6 N-terminal domain-like"/>
    <property type="match status" value="1"/>
</dbReference>
<dbReference type="RefSeq" id="WP_066047091.1">
    <property type="nucleotide sequence ID" value="NZ_CP014223.1"/>
</dbReference>
<dbReference type="OrthoDB" id="2065886at2"/>
<keyword evidence="2" id="KW-0472">Membrane</keyword>
<evidence type="ECO:0000313" key="4">
    <source>
        <dbReference type="EMBL" id="SHE27123.1"/>
    </source>
</evidence>
<dbReference type="Proteomes" id="UP000068026">
    <property type="component" value="Chromosome"/>
</dbReference>
<reference evidence="4" key="3">
    <citation type="submission" date="2016-11" db="EMBL/GenBank/DDBJ databases">
        <authorList>
            <person name="Varghese N."/>
            <person name="Submissions S."/>
        </authorList>
    </citation>
    <scope>NUCLEOTIDE SEQUENCE</scope>
    <source>
        <strain evidence="4">DSM 1682</strain>
    </source>
</reference>
<protein>
    <recommendedName>
        <fullName evidence="7">DUF5050 domain-containing protein</fullName>
    </recommendedName>
</protein>
<feature type="transmembrane region" description="Helical" evidence="2">
    <location>
        <begin position="114"/>
        <end position="136"/>
    </location>
</feature>
<keyword evidence="2" id="KW-1133">Transmembrane helix</keyword>
<evidence type="ECO:0000256" key="1">
    <source>
        <dbReference type="SAM" id="MobiDB-lite"/>
    </source>
</evidence>
<dbReference type="EMBL" id="CP014223">
    <property type="protein sequence ID" value="AMJ39952.1"/>
    <property type="molecule type" value="Genomic_DNA"/>
</dbReference>
<dbReference type="AlphaFoldDB" id="A0A0X8V8C6"/>
<evidence type="ECO:0000313" key="3">
    <source>
        <dbReference type="EMBL" id="AMJ39952.1"/>
    </source>
</evidence>
<organism evidence="4 6">
    <name type="scientific">Anaerotignum propionicum DSM 1682</name>
    <dbReference type="NCBI Taxonomy" id="991789"/>
    <lineage>
        <taxon>Bacteria</taxon>
        <taxon>Bacillati</taxon>
        <taxon>Bacillota</taxon>
        <taxon>Clostridia</taxon>
        <taxon>Lachnospirales</taxon>
        <taxon>Anaerotignaceae</taxon>
        <taxon>Anaerotignum</taxon>
    </lineage>
</organism>
<keyword evidence="5" id="KW-1185">Reference proteome</keyword>
<evidence type="ECO:0000256" key="2">
    <source>
        <dbReference type="SAM" id="Phobius"/>
    </source>
</evidence>
<evidence type="ECO:0008006" key="7">
    <source>
        <dbReference type="Google" id="ProtNLM"/>
    </source>
</evidence>
<reference evidence="6" key="4">
    <citation type="submission" date="2016-11" db="EMBL/GenBank/DDBJ databases">
        <authorList>
            <person name="Jaros S."/>
            <person name="Januszkiewicz K."/>
            <person name="Wedrychowicz H."/>
        </authorList>
    </citation>
    <scope>NUCLEOTIDE SEQUENCE [LARGE SCALE GENOMIC DNA]</scope>
    <source>
        <strain evidence="6">DSM 1682</strain>
    </source>
</reference>
<evidence type="ECO:0000313" key="6">
    <source>
        <dbReference type="Proteomes" id="UP000184204"/>
    </source>
</evidence>
<dbReference type="Proteomes" id="UP000184204">
    <property type="component" value="Unassembled WGS sequence"/>
</dbReference>